<feature type="transmembrane region" description="Helical" evidence="5">
    <location>
        <begin position="72"/>
        <end position="92"/>
    </location>
</feature>
<dbReference type="PANTHER" id="PTHR32322:SF9">
    <property type="entry name" value="AMINO-ACID METABOLITE EFFLUX PUMP-RELATED"/>
    <property type="match status" value="1"/>
</dbReference>
<accession>A0A255XIW7</accession>
<dbReference type="InterPro" id="IPR037185">
    <property type="entry name" value="EmrE-like"/>
</dbReference>
<dbReference type="PANTHER" id="PTHR32322">
    <property type="entry name" value="INNER MEMBRANE TRANSPORTER"/>
    <property type="match status" value="1"/>
</dbReference>
<evidence type="ECO:0000259" key="6">
    <source>
        <dbReference type="Pfam" id="PF00892"/>
    </source>
</evidence>
<feature type="transmembrane region" description="Helical" evidence="5">
    <location>
        <begin position="45"/>
        <end position="65"/>
    </location>
</feature>
<evidence type="ECO:0000256" key="1">
    <source>
        <dbReference type="ARBA" id="ARBA00004141"/>
    </source>
</evidence>
<dbReference type="InterPro" id="IPR050638">
    <property type="entry name" value="AA-Vitamin_Transporters"/>
</dbReference>
<organism evidence="7 8">
    <name type="scientific">Elstera cyanobacteriorum</name>
    <dbReference type="NCBI Taxonomy" id="2022747"/>
    <lineage>
        <taxon>Bacteria</taxon>
        <taxon>Pseudomonadati</taxon>
        <taxon>Pseudomonadota</taxon>
        <taxon>Alphaproteobacteria</taxon>
        <taxon>Rhodospirillales</taxon>
        <taxon>Rhodospirillaceae</taxon>
        <taxon>Elstera</taxon>
    </lineage>
</organism>
<keyword evidence="2 5" id="KW-0812">Transmembrane</keyword>
<evidence type="ECO:0000313" key="8">
    <source>
        <dbReference type="Proteomes" id="UP000216361"/>
    </source>
</evidence>
<evidence type="ECO:0000256" key="5">
    <source>
        <dbReference type="SAM" id="Phobius"/>
    </source>
</evidence>
<name>A0A255XIW7_9PROT</name>
<dbReference type="SUPFAM" id="SSF103481">
    <property type="entry name" value="Multidrug resistance efflux transporter EmrE"/>
    <property type="match status" value="2"/>
</dbReference>
<evidence type="ECO:0000256" key="4">
    <source>
        <dbReference type="ARBA" id="ARBA00023136"/>
    </source>
</evidence>
<comment type="caution">
    <text evidence="7">The sequence shown here is derived from an EMBL/GenBank/DDBJ whole genome shotgun (WGS) entry which is preliminary data.</text>
</comment>
<dbReference type="Pfam" id="PF00892">
    <property type="entry name" value="EamA"/>
    <property type="match status" value="2"/>
</dbReference>
<feature type="transmembrane region" description="Helical" evidence="5">
    <location>
        <begin position="213"/>
        <end position="235"/>
    </location>
</feature>
<feature type="transmembrane region" description="Helical" evidence="5">
    <location>
        <begin position="150"/>
        <end position="170"/>
    </location>
</feature>
<dbReference type="GO" id="GO:0016020">
    <property type="term" value="C:membrane"/>
    <property type="evidence" value="ECO:0007669"/>
    <property type="project" value="UniProtKB-SubCell"/>
</dbReference>
<sequence length="297" mass="31534">MTTAASAPAASSLSLRDLGLVMLVMLVWGINFPVAKLGVGALPPLFLLSIRFTIVGLLIIPFFPLPRRQWKNLLLLALMLGVVHFGLMFFGLRRVDSALAAVLIQAQVPFSTLLGMIVLKERPSVTTLVGMTIALIGVGIVFGEPHGPSSALYAGMIVLAAFVWACSNLATKRITGLHPLAITGWMSLMSAPQLFGLSMLLESGQVAALQTGGWLLVGTMLYMICGASIFAYGTWYGLMRRYPISTLAPYALTAPIFGVFAAIIALGEPFTLRAGIGGALTLIGVAVLTVLPHRRKA</sequence>
<dbReference type="Gene3D" id="1.10.3730.20">
    <property type="match status" value="1"/>
</dbReference>
<protein>
    <recommendedName>
        <fullName evidence="6">EamA domain-containing protein</fullName>
    </recommendedName>
</protein>
<gene>
    <name evidence="7" type="ORF">CHR90_18285</name>
</gene>
<evidence type="ECO:0000256" key="3">
    <source>
        <dbReference type="ARBA" id="ARBA00022989"/>
    </source>
</evidence>
<feature type="transmembrane region" description="Helical" evidence="5">
    <location>
        <begin position="182"/>
        <end position="201"/>
    </location>
</feature>
<feature type="domain" description="EamA" evidence="6">
    <location>
        <begin position="20"/>
        <end position="142"/>
    </location>
</feature>
<dbReference type="OrthoDB" id="7158585at2"/>
<evidence type="ECO:0000313" key="7">
    <source>
        <dbReference type="EMBL" id="OYQ16916.1"/>
    </source>
</evidence>
<dbReference type="EMBL" id="NOXS01000035">
    <property type="protein sequence ID" value="OYQ16916.1"/>
    <property type="molecule type" value="Genomic_DNA"/>
</dbReference>
<keyword evidence="4 5" id="KW-0472">Membrane</keyword>
<evidence type="ECO:0000256" key="2">
    <source>
        <dbReference type="ARBA" id="ARBA00022692"/>
    </source>
</evidence>
<feature type="transmembrane region" description="Helical" evidence="5">
    <location>
        <begin position="247"/>
        <end position="266"/>
    </location>
</feature>
<reference evidence="7 8" key="1">
    <citation type="submission" date="2017-07" db="EMBL/GenBank/DDBJ databases">
        <title>Elstera cyanobacteriorum sp. nov., a novel bacterium isolated from cyanobacterial aggregates in a eutrophic lake.</title>
        <authorList>
            <person name="Cai H."/>
        </authorList>
    </citation>
    <scope>NUCLEOTIDE SEQUENCE [LARGE SCALE GENOMIC DNA]</scope>
    <source>
        <strain evidence="7 8">TH019</strain>
    </source>
</reference>
<feature type="transmembrane region" description="Helical" evidence="5">
    <location>
        <begin position="98"/>
        <end position="118"/>
    </location>
</feature>
<keyword evidence="8" id="KW-1185">Reference proteome</keyword>
<feature type="transmembrane region" description="Helical" evidence="5">
    <location>
        <begin position="20"/>
        <end position="39"/>
    </location>
</feature>
<dbReference type="RefSeq" id="WP_094410553.1">
    <property type="nucleotide sequence ID" value="NZ_BMJZ01000003.1"/>
</dbReference>
<keyword evidence="3 5" id="KW-1133">Transmembrane helix</keyword>
<feature type="transmembrane region" description="Helical" evidence="5">
    <location>
        <begin position="125"/>
        <end position="144"/>
    </location>
</feature>
<dbReference type="AlphaFoldDB" id="A0A255XIW7"/>
<feature type="transmembrane region" description="Helical" evidence="5">
    <location>
        <begin position="272"/>
        <end position="291"/>
    </location>
</feature>
<feature type="domain" description="EamA" evidence="6">
    <location>
        <begin position="155"/>
        <end position="289"/>
    </location>
</feature>
<proteinExistence type="predicted"/>
<comment type="subcellular location">
    <subcellularLocation>
        <location evidence="1">Membrane</location>
        <topology evidence="1">Multi-pass membrane protein</topology>
    </subcellularLocation>
</comment>
<dbReference type="InterPro" id="IPR000620">
    <property type="entry name" value="EamA_dom"/>
</dbReference>
<dbReference type="Proteomes" id="UP000216361">
    <property type="component" value="Unassembled WGS sequence"/>
</dbReference>